<evidence type="ECO:0000313" key="2">
    <source>
        <dbReference type="EMBL" id="KAL1521535.1"/>
    </source>
</evidence>
<gene>
    <name evidence="2" type="ORF">AB1Y20_021194</name>
</gene>
<feature type="region of interest" description="Disordered" evidence="1">
    <location>
        <begin position="1"/>
        <end position="89"/>
    </location>
</feature>
<reference evidence="2 3" key="1">
    <citation type="journal article" date="2024" name="Science">
        <title>Giant polyketide synthase enzymes in the biosynthesis of giant marine polyether toxins.</title>
        <authorList>
            <person name="Fallon T.R."/>
            <person name="Shende V.V."/>
            <person name="Wierzbicki I.H."/>
            <person name="Pendleton A.L."/>
            <person name="Watervoot N.F."/>
            <person name="Auber R.P."/>
            <person name="Gonzalez D.J."/>
            <person name="Wisecaver J.H."/>
            <person name="Moore B.S."/>
        </authorList>
    </citation>
    <scope>NUCLEOTIDE SEQUENCE [LARGE SCALE GENOMIC DNA]</scope>
    <source>
        <strain evidence="2 3">12B1</strain>
    </source>
</reference>
<dbReference type="Proteomes" id="UP001515480">
    <property type="component" value="Unassembled WGS sequence"/>
</dbReference>
<dbReference type="EMBL" id="JBGBPQ010000007">
    <property type="protein sequence ID" value="KAL1521535.1"/>
    <property type="molecule type" value="Genomic_DNA"/>
</dbReference>
<feature type="compositionally biased region" description="Basic and acidic residues" evidence="1">
    <location>
        <begin position="28"/>
        <end position="43"/>
    </location>
</feature>
<proteinExistence type="predicted"/>
<name>A0AB34JHL9_PRYPA</name>
<protein>
    <submittedName>
        <fullName evidence="2">Uncharacterized protein</fullName>
    </submittedName>
</protein>
<accession>A0AB34JHL9</accession>
<keyword evidence="3" id="KW-1185">Reference proteome</keyword>
<dbReference type="AlphaFoldDB" id="A0AB34JHL9"/>
<organism evidence="2 3">
    <name type="scientific">Prymnesium parvum</name>
    <name type="common">Toxic golden alga</name>
    <dbReference type="NCBI Taxonomy" id="97485"/>
    <lineage>
        <taxon>Eukaryota</taxon>
        <taxon>Haptista</taxon>
        <taxon>Haptophyta</taxon>
        <taxon>Prymnesiophyceae</taxon>
        <taxon>Prymnesiales</taxon>
        <taxon>Prymnesiaceae</taxon>
        <taxon>Prymnesium</taxon>
    </lineage>
</organism>
<evidence type="ECO:0000256" key="1">
    <source>
        <dbReference type="SAM" id="MobiDB-lite"/>
    </source>
</evidence>
<evidence type="ECO:0000313" key="3">
    <source>
        <dbReference type="Proteomes" id="UP001515480"/>
    </source>
</evidence>
<feature type="compositionally biased region" description="Basic residues" evidence="1">
    <location>
        <begin position="64"/>
        <end position="80"/>
    </location>
</feature>
<feature type="compositionally biased region" description="Basic and acidic residues" evidence="1">
    <location>
        <begin position="1"/>
        <end position="14"/>
    </location>
</feature>
<comment type="caution">
    <text evidence="2">The sequence shown here is derived from an EMBL/GenBank/DDBJ whole genome shotgun (WGS) entry which is preliminary data.</text>
</comment>
<sequence length="89" mass="10560">MVGGDASHDLEKHLHPQRRTRRSGGQVKSRDDGDRREKQWERRYRGRQAHPQATHPHLILKLLHQSRPHGHTHTSQRRSCRMFTYSVSH</sequence>